<evidence type="ECO:0000313" key="2">
    <source>
        <dbReference type="EnsemblPlants" id="OB11G18570.1"/>
    </source>
</evidence>
<keyword evidence="1" id="KW-0812">Transmembrane</keyword>
<keyword evidence="1" id="KW-0472">Membrane</keyword>
<sequence length="72" mass="8281">MELPMSSFSCICNAFEIQWVSALAVLTLLYSLVPTSVTSCIPRAVLQVTTMRTLFYFAHVVPYRFYSCCFRR</sequence>
<evidence type="ECO:0000313" key="3">
    <source>
        <dbReference type="Proteomes" id="UP000006038"/>
    </source>
</evidence>
<dbReference type="AlphaFoldDB" id="J3N7S1"/>
<reference evidence="2" key="1">
    <citation type="journal article" date="2013" name="Nat. Commun.">
        <title>Whole-genome sequencing of Oryza brachyantha reveals mechanisms underlying Oryza genome evolution.</title>
        <authorList>
            <person name="Chen J."/>
            <person name="Huang Q."/>
            <person name="Gao D."/>
            <person name="Wang J."/>
            <person name="Lang Y."/>
            <person name="Liu T."/>
            <person name="Li B."/>
            <person name="Bai Z."/>
            <person name="Luis Goicoechea J."/>
            <person name="Liang C."/>
            <person name="Chen C."/>
            <person name="Zhang W."/>
            <person name="Sun S."/>
            <person name="Liao Y."/>
            <person name="Zhang X."/>
            <person name="Yang L."/>
            <person name="Song C."/>
            <person name="Wang M."/>
            <person name="Shi J."/>
            <person name="Liu G."/>
            <person name="Liu J."/>
            <person name="Zhou H."/>
            <person name="Zhou W."/>
            <person name="Yu Q."/>
            <person name="An N."/>
            <person name="Chen Y."/>
            <person name="Cai Q."/>
            <person name="Wang B."/>
            <person name="Liu B."/>
            <person name="Min J."/>
            <person name="Huang Y."/>
            <person name="Wu H."/>
            <person name="Li Z."/>
            <person name="Zhang Y."/>
            <person name="Yin Y."/>
            <person name="Song W."/>
            <person name="Jiang J."/>
            <person name="Jackson S.A."/>
            <person name="Wing R.A."/>
            <person name="Wang J."/>
            <person name="Chen M."/>
        </authorList>
    </citation>
    <scope>NUCLEOTIDE SEQUENCE [LARGE SCALE GENOMIC DNA]</scope>
    <source>
        <strain evidence="2">cv. IRGC 101232</strain>
    </source>
</reference>
<proteinExistence type="predicted"/>
<evidence type="ECO:0000256" key="1">
    <source>
        <dbReference type="SAM" id="Phobius"/>
    </source>
</evidence>
<protein>
    <submittedName>
        <fullName evidence="2">Uncharacterized protein</fullName>
    </submittedName>
</protein>
<dbReference type="Gramene" id="OB11G18570.1">
    <property type="protein sequence ID" value="OB11G18570.1"/>
    <property type="gene ID" value="OB11G18570"/>
</dbReference>
<organism evidence="2">
    <name type="scientific">Oryza brachyantha</name>
    <name type="common">malo sina</name>
    <dbReference type="NCBI Taxonomy" id="4533"/>
    <lineage>
        <taxon>Eukaryota</taxon>
        <taxon>Viridiplantae</taxon>
        <taxon>Streptophyta</taxon>
        <taxon>Embryophyta</taxon>
        <taxon>Tracheophyta</taxon>
        <taxon>Spermatophyta</taxon>
        <taxon>Magnoliopsida</taxon>
        <taxon>Liliopsida</taxon>
        <taxon>Poales</taxon>
        <taxon>Poaceae</taxon>
        <taxon>BOP clade</taxon>
        <taxon>Oryzoideae</taxon>
        <taxon>Oryzeae</taxon>
        <taxon>Oryzinae</taxon>
        <taxon>Oryza</taxon>
    </lineage>
</organism>
<dbReference type="EnsemblPlants" id="OB11G18570.1">
    <property type="protein sequence ID" value="OB11G18570.1"/>
    <property type="gene ID" value="OB11G18570"/>
</dbReference>
<name>J3N7S1_ORYBR</name>
<dbReference type="HOGENOM" id="CLU_2726202_0_0_1"/>
<feature type="transmembrane region" description="Helical" evidence="1">
    <location>
        <begin position="12"/>
        <end position="33"/>
    </location>
</feature>
<dbReference type="Proteomes" id="UP000006038">
    <property type="component" value="Chromosome 11"/>
</dbReference>
<keyword evidence="3" id="KW-1185">Reference proteome</keyword>
<accession>J3N7S1</accession>
<keyword evidence="1" id="KW-1133">Transmembrane helix</keyword>
<reference evidence="2" key="2">
    <citation type="submission" date="2013-04" db="UniProtKB">
        <authorList>
            <consortium name="EnsemblPlants"/>
        </authorList>
    </citation>
    <scope>IDENTIFICATION</scope>
</reference>